<reference evidence="1 2" key="1">
    <citation type="submission" date="2018-06" db="EMBL/GenBank/DDBJ databases">
        <title>Genomic Encyclopedia of Archaeal and Bacterial Type Strains, Phase II (KMG-II): from individual species to whole genera.</title>
        <authorList>
            <person name="Goeker M."/>
        </authorList>
    </citation>
    <scope>NUCLEOTIDE SEQUENCE [LARGE SCALE GENOMIC DNA]</scope>
    <source>
        <strain evidence="1 2">DSM 21851</strain>
    </source>
</reference>
<gene>
    <name evidence="1" type="ORF">LX87_05522</name>
</gene>
<sequence length="91" mass="10146">MHTTTEGKVQIAVQKETTSPVTVRLINAERKEIFIRPIGKRQQAVQLRPDVSDLPDGVYQIAISNGIKTTTQELTLATKHPTTALRRIAVR</sequence>
<dbReference type="RefSeq" id="WP_111631520.1">
    <property type="nucleotide sequence ID" value="NZ_QLMC01000014.1"/>
</dbReference>
<dbReference type="OrthoDB" id="961604at2"/>
<dbReference type="EMBL" id="QLMC01000014">
    <property type="protein sequence ID" value="RAJ90093.1"/>
    <property type="molecule type" value="Genomic_DNA"/>
</dbReference>
<proteinExistence type="predicted"/>
<comment type="caution">
    <text evidence="1">The sequence shown here is derived from an EMBL/GenBank/DDBJ whole genome shotgun (WGS) entry which is preliminary data.</text>
</comment>
<keyword evidence="2" id="KW-1185">Reference proteome</keyword>
<protein>
    <recommendedName>
        <fullName evidence="3">Secreted protein (Por secretion system target)</fullName>
    </recommendedName>
</protein>
<evidence type="ECO:0008006" key="3">
    <source>
        <dbReference type="Google" id="ProtNLM"/>
    </source>
</evidence>
<dbReference type="AlphaFoldDB" id="A0A327WJ42"/>
<dbReference type="Proteomes" id="UP000248790">
    <property type="component" value="Unassembled WGS sequence"/>
</dbReference>
<evidence type="ECO:0000313" key="1">
    <source>
        <dbReference type="EMBL" id="RAJ90093.1"/>
    </source>
</evidence>
<organism evidence="1 2">
    <name type="scientific">Larkinella arboricola</name>
    <dbReference type="NCBI Taxonomy" id="643671"/>
    <lineage>
        <taxon>Bacteria</taxon>
        <taxon>Pseudomonadati</taxon>
        <taxon>Bacteroidota</taxon>
        <taxon>Cytophagia</taxon>
        <taxon>Cytophagales</taxon>
        <taxon>Spirosomataceae</taxon>
        <taxon>Larkinella</taxon>
    </lineage>
</organism>
<name>A0A327WJ42_LARAB</name>
<evidence type="ECO:0000313" key="2">
    <source>
        <dbReference type="Proteomes" id="UP000248790"/>
    </source>
</evidence>
<accession>A0A327WJ42</accession>